<dbReference type="EMBL" id="UYRU01004408">
    <property type="protein sequence ID" value="VDK37368.1"/>
    <property type="molecule type" value="Genomic_DNA"/>
</dbReference>
<dbReference type="AlphaFoldDB" id="A0A3P6R5K4"/>
<sequence length="278" mass="29841">MKQLSSFCPSDLSRLQTEIDGLGPDGTLTAVAGENASLRCSVSDIKTGVPLDEGLSFGWKVSTGPDNQAVELSRLAEKIVFDGSALHLIHLRESKESLGGFRGQCLVSPTSHLVSLEQRSQSQGPPIPVLASDVFAIHIRPRPSPNGEPTEPRPVEGPEKPIIWTPGAVAKDAVHLRIIGLNDEDKFVANPGDNASLECVAYESASMEQMKVGNELVPRFGWQLRDAITKKAVSFGEIAAGRVSIVQTTPEDGSSDGDAASRLKLERIRAVSEDRKLQ</sequence>
<feature type="non-terminal residue" evidence="1">
    <location>
        <position position="278"/>
    </location>
</feature>
<name>A0A3P6R5K4_DIBLA</name>
<protein>
    <submittedName>
        <fullName evidence="1">Uncharacterized protein</fullName>
    </submittedName>
</protein>
<gene>
    <name evidence="1" type="ORF">DILT_LOCUS853</name>
</gene>
<evidence type="ECO:0000313" key="1">
    <source>
        <dbReference type="EMBL" id="VDK37368.1"/>
    </source>
</evidence>
<evidence type="ECO:0000313" key="2">
    <source>
        <dbReference type="Proteomes" id="UP000281553"/>
    </source>
</evidence>
<keyword evidence="2" id="KW-1185">Reference proteome</keyword>
<proteinExistence type="predicted"/>
<organism evidence="1 2">
    <name type="scientific">Dibothriocephalus latus</name>
    <name type="common">Fish tapeworm</name>
    <name type="synonym">Diphyllobothrium latum</name>
    <dbReference type="NCBI Taxonomy" id="60516"/>
    <lineage>
        <taxon>Eukaryota</taxon>
        <taxon>Metazoa</taxon>
        <taxon>Spiralia</taxon>
        <taxon>Lophotrochozoa</taxon>
        <taxon>Platyhelminthes</taxon>
        <taxon>Cestoda</taxon>
        <taxon>Eucestoda</taxon>
        <taxon>Diphyllobothriidea</taxon>
        <taxon>Diphyllobothriidae</taxon>
        <taxon>Dibothriocephalus</taxon>
    </lineage>
</organism>
<dbReference type="Proteomes" id="UP000281553">
    <property type="component" value="Unassembled WGS sequence"/>
</dbReference>
<accession>A0A3P6R5K4</accession>
<reference evidence="1 2" key="1">
    <citation type="submission" date="2018-11" db="EMBL/GenBank/DDBJ databases">
        <authorList>
            <consortium name="Pathogen Informatics"/>
        </authorList>
    </citation>
    <scope>NUCLEOTIDE SEQUENCE [LARGE SCALE GENOMIC DNA]</scope>
</reference>